<evidence type="ECO:0000256" key="1">
    <source>
        <dbReference type="SAM" id="MobiDB-lite"/>
    </source>
</evidence>
<evidence type="ECO:0000313" key="3">
    <source>
        <dbReference type="EMBL" id="KYN05302.1"/>
    </source>
</evidence>
<sequence>MKPNRSKRNESRRMESWPGLIAKVKHRMQLSPTSVFMHYMPFCWGGAIRFGSCNNRDNCTGGTTHVFIESFVALFVIHCAILTVLELVLLDEILRRVVDTMVWFDGSDNPCRIAHHSYGRISRLGIKRGSDHIRRNKCYRHCILKIGGIVPVRTSSSDHKLASSSADDAIFWRSSFSYISPASVQCPMKKGEEKKEEETGSFNAFPKSFPHFYSDAFGSYTIRRQSEKQVNSSGTEIRDHDNDSTRCPSAPGDNETRETAHTPMIEPQ</sequence>
<keyword evidence="4" id="KW-1185">Reference proteome</keyword>
<evidence type="ECO:0000256" key="2">
    <source>
        <dbReference type="SAM" id="Phobius"/>
    </source>
</evidence>
<dbReference type="EMBL" id="KQ977146">
    <property type="protein sequence ID" value="KYN05302.1"/>
    <property type="molecule type" value="Genomic_DNA"/>
</dbReference>
<dbReference type="Proteomes" id="UP000078542">
    <property type="component" value="Unassembled WGS sequence"/>
</dbReference>
<name>A0A151IL17_9HYME</name>
<reference evidence="3 4" key="1">
    <citation type="submission" date="2016-03" db="EMBL/GenBank/DDBJ databases">
        <title>Cyphomyrmex costatus WGS genome.</title>
        <authorList>
            <person name="Nygaard S."/>
            <person name="Hu H."/>
            <person name="Boomsma J."/>
            <person name="Zhang G."/>
        </authorList>
    </citation>
    <scope>NUCLEOTIDE SEQUENCE [LARGE SCALE GENOMIC DNA]</scope>
    <source>
        <strain evidence="3">MS0001</strain>
        <tissue evidence="3">Whole body</tissue>
    </source>
</reference>
<feature type="region of interest" description="Disordered" evidence="1">
    <location>
        <begin position="225"/>
        <end position="268"/>
    </location>
</feature>
<gene>
    <name evidence="3" type="ORF">ALC62_03760</name>
</gene>
<keyword evidence="2" id="KW-0472">Membrane</keyword>
<evidence type="ECO:0000313" key="4">
    <source>
        <dbReference type="Proteomes" id="UP000078542"/>
    </source>
</evidence>
<feature type="transmembrane region" description="Helical" evidence="2">
    <location>
        <begin position="71"/>
        <end position="90"/>
    </location>
</feature>
<accession>A0A151IL17</accession>
<keyword evidence="2" id="KW-1133">Transmembrane helix</keyword>
<keyword evidence="2" id="KW-0812">Transmembrane</keyword>
<dbReference type="AlphaFoldDB" id="A0A151IL17"/>
<dbReference type="STRING" id="456900.A0A151IL17"/>
<proteinExistence type="predicted"/>
<protein>
    <submittedName>
        <fullName evidence="3">Uncharacterized protein</fullName>
    </submittedName>
</protein>
<organism evidence="3 4">
    <name type="scientific">Cyphomyrmex costatus</name>
    <dbReference type="NCBI Taxonomy" id="456900"/>
    <lineage>
        <taxon>Eukaryota</taxon>
        <taxon>Metazoa</taxon>
        <taxon>Ecdysozoa</taxon>
        <taxon>Arthropoda</taxon>
        <taxon>Hexapoda</taxon>
        <taxon>Insecta</taxon>
        <taxon>Pterygota</taxon>
        <taxon>Neoptera</taxon>
        <taxon>Endopterygota</taxon>
        <taxon>Hymenoptera</taxon>
        <taxon>Apocrita</taxon>
        <taxon>Aculeata</taxon>
        <taxon>Formicoidea</taxon>
        <taxon>Formicidae</taxon>
        <taxon>Myrmicinae</taxon>
        <taxon>Cyphomyrmex</taxon>
    </lineage>
</organism>